<protein>
    <submittedName>
        <fullName evidence="2">Uncharacterized protein</fullName>
    </submittedName>
</protein>
<gene>
    <name evidence="2" type="ORF">GGX14DRAFT_563791</name>
</gene>
<evidence type="ECO:0000313" key="2">
    <source>
        <dbReference type="EMBL" id="KAJ7213474.1"/>
    </source>
</evidence>
<reference evidence="2" key="1">
    <citation type="submission" date="2023-03" db="EMBL/GenBank/DDBJ databases">
        <title>Massive genome expansion in bonnet fungi (Mycena s.s.) driven by repeated elements and novel gene families across ecological guilds.</title>
        <authorList>
            <consortium name="Lawrence Berkeley National Laboratory"/>
            <person name="Harder C.B."/>
            <person name="Miyauchi S."/>
            <person name="Viragh M."/>
            <person name="Kuo A."/>
            <person name="Thoen E."/>
            <person name="Andreopoulos B."/>
            <person name="Lu D."/>
            <person name="Skrede I."/>
            <person name="Drula E."/>
            <person name="Henrissat B."/>
            <person name="Morin E."/>
            <person name="Kohler A."/>
            <person name="Barry K."/>
            <person name="LaButti K."/>
            <person name="Morin E."/>
            <person name="Salamov A."/>
            <person name="Lipzen A."/>
            <person name="Mereny Z."/>
            <person name="Hegedus B."/>
            <person name="Baldrian P."/>
            <person name="Stursova M."/>
            <person name="Weitz H."/>
            <person name="Taylor A."/>
            <person name="Grigoriev I.V."/>
            <person name="Nagy L.G."/>
            <person name="Martin F."/>
            <person name="Kauserud H."/>
        </authorList>
    </citation>
    <scope>NUCLEOTIDE SEQUENCE</scope>
    <source>
        <strain evidence="2">9144</strain>
    </source>
</reference>
<sequence length="295" mass="31804">MACSEPAKLSVRPASDGALARCFRGPWPGRAAITGRCEQWRVTARTGFWPTGWILPAASCTSFGLRASALLLGSRDTADLSDQLSHIQARANLNNSYIQCNNWNWATLRRPSPLIVLHRHGPITPSHGIDVHVVVAVAVRPRLRALEVGGDECAPCTSALISVRLTCDSSMSPPRNRYQRTLNATAPLVSMSIFVRSGSIELRNALITAAGTEVAIASSCSWPRRSQLPCWPTLRHGQLRALCASAAADDKQSRSPPRTALFGALDRPPSTIATLHTSAPARVILGHDHVPVPRP</sequence>
<comment type="caution">
    <text evidence="2">The sequence shown here is derived from an EMBL/GenBank/DDBJ whole genome shotgun (WGS) entry which is preliminary data.</text>
</comment>
<name>A0AAD6VHW2_9AGAR</name>
<evidence type="ECO:0000256" key="1">
    <source>
        <dbReference type="SAM" id="MobiDB-lite"/>
    </source>
</evidence>
<dbReference type="Proteomes" id="UP001219525">
    <property type="component" value="Unassembled WGS sequence"/>
</dbReference>
<feature type="region of interest" description="Disordered" evidence="1">
    <location>
        <begin position="246"/>
        <end position="266"/>
    </location>
</feature>
<proteinExistence type="predicted"/>
<dbReference type="EMBL" id="JARJCW010000021">
    <property type="protein sequence ID" value="KAJ7213474.1"/>
    <property type="molecule type" value="Genomic_DNA"/>
</dbReference>
<organism evidence="2 3">
    <name type="scientific">Mycena pura</name>
    <dbReference type="NCBI Taxonomy" id="153505"/>
    <lineage>
        <taxon>Eukaryota</taxon>
        <taxon>Fungi</taxon>
        <taxon>Dikarya</taxon>
        <taxon>Basidiomycota</taxon>
        <taxon>Agaricomycotina</taxon>
        <taxon>Agaricomycetes</taxon>
        <taxon>Agaricomycetidae</taxon>
        <taxon>Agaricales</taxon>
        <taxon>Marasmiineae</taxon>
        <taxon>Mycenaceae</taxon>
        <taxon>Mycena</taxon>
    </lineage>
</organism>
<accession>A0AAD6VHW2</accession>
<dbReference type="AlphaFoldDB" id="A0AAD6VHW2"/>
<keyword evidence="3" id="KW-1185">Reference proteome</keyword>
<evidence type="ECO:0000313" key="3">
    <source>
        <dbReference type="Proteomes" id="UP001219525"/>
    </source>
</evidence>